<feature type="transmembrane region" description="Helical" evidence="1">
    <location>
        <begin position="12"/>
        <end position="30"/>
    </location>
</feature>
<dbReference type="InterPro" id="IPR053150">
    <property type="entry name" value="Teicoplanin_resist-assoc"/>
</dbReference>
<name>A0A9D1A3K7_9FIRM</name>
<evidence type="ECO:0000256" key="1">
    <source>
        <dbReference type="SAM" id="Phobius"/>
    </source>
</evidence>
<proteinExistence type="predicted"/>
<feature type="transmembrane region" description="Helical" evidence="1">
    <location>
        <begin position="127"/>
        <end position="144"/>
    </location>
</feature>
<evidence type="ECO:0000313" key="3">
    <source>
        <dbReference type="EMBL" id="HIR05148.1"/>
    </source>
</evidence>
<dbReference type="EMBL" id="DVGC01000024">
    <property type="protein sequence ID" value="HIR05148.1"/>
    <property type="molecule type" value="Genomic_DNA"/>
</dbReference>
<keyword evidence="1" id="KW-0472">Membrane</keyword>
<dbReference type="Pfam" id="PF04892">
    <property type="entry name" value="VanZ"/>
    <property type="match status" value="1"/>
</dbReference>
<dbReference type="Proteomes" id="UP000824250">
    <property type="component" value="Unassembled WGS sequence"/>
</dbReference>
<accession>A0A9D1A3K7</accession>
<dbReference type="AlphaFoldDB" id="A0A9D1A3K7"/>
<sequence length="157" mass="18620">MEHEKNRHRILGFLLFVLYLVLLIYFLFFAEAMGRSPEAREEYSYNLTLFKEIGRFYMHREILGYRALVINIFGNVLAFMPFGFFLPMIWKRTDHWYTTTILSFVMSLCVETVQLVSRVGSFDVDDLLLNTVGGLLGFLGYRLLRGVWKRHYAKNRK</sequence>
<dbReference type="PANTHER" id="PTHR36834:SF1">
    <property type="entry name" value="INTEGRAL MEMBRANE PROTEIN"/>
    <property type="match status" value="1"/>
</dbReference>
<reference evidence="3" key="2">
    <citation type="journal article" date="2021" name="PeerJ">
        <title>Extensive microbial diversity within the chicken gut microbiome revealed by metagenomics and culture.</title>
        <authorList>
            <person name="Gilroy R."/>
            <person name="Ravi A."/>
            <person name="Getino M."/>
            <person name="Pursley I."/>
            <person name="Horton D.L."/>
            <person name="Alikhan N.F."/>
            <person name="Baker D."/>
            <person name="Gharbi K."/>
            <person name="Hall N."/>
            <person name="Watson M."/>
            <person name="Adriaenssens E.M."/>
            <person name="Foster-Nyarko E."/>
            <person name="Jarju S."/>
            <person name="Secka A."/>
            <person name="Antonio M."/>
            <person name="Oren A."/>
            <person name="Chaudhuri R.R."/>
            <person name="La Ragione R."/>
            <person name="Hildebrand F."/>
            <person name="Pallen M.J."/>
        </authorList>
    </citation>
    <scope>NUCLEOTIDE SEQUENCE</scope>
    <source>
        <strain evidence="3">CHK180-2868</strain>
    </source>
</reference>
<reference evidence="3" key="1">
    <citation type="submission" date="2020-10" db="EMBL/GenBank/DDBJ databases">
        <authorList>
            <person name="Gilroy R."/>
        </authorList>
    </citation>
    <scope>NUCLEOTIDE SEQUENCE</scope>
    <source>
        <strain evidence="3">CHK180-2868</strain>
    </source>
</reference>
<feature type="transmembrane region" description="Helical" evidence="1">
    <location>
        <begin position="68"/>
        <end position="89"/>
    </location>
</feature>
<keyword evidence="1" id="KW-0812">Transmembrane</keyword>
<gene>
    <name evidence="3" type="ORF">IAB28_04190</name>
</gene>
<keyword evidence="1" id="KW-1133">Transmembrane helix</keyword>
<evidence type="ECO:0000313" key="4">
    <source>
        <dbReference type="Proteomes" id="UP000824250"/>
    </source>
</evidence>
<evidence type="ECO:0000259" key="2">
    <source>
        <dbReference type="Pfam" id="PF04892"/>
    </source>
</evidence>
<feature type="domain" description="VanZ-like" evidence="2">
    <location>
        <begin position="16"/>
        <end position="144"/>
    </location>
</feature>
<protein>
    <submittedName>
        <fullName evidence="3">VanZ family protein</fullName>
    </submittedName>
</protein>
<dbReference type="PANTHER" id="PTHR36834">
    <property type="entry name" value="MEMBRANE PROTEIN-RELATED"/>
    <property type="match status" value="1"/>
</dbReference>
<dbReference type="InterPro" id="IPR006976">
    <property type="entry name" value="VanZ-like"/>
</dbReference>
<organism evidence="3 4">
    <name type="scientific">Candidatus Copromonas faecavium</name>
    <name type="common">nom. illeg.</name>
    <dbReference type="NCBI Taxonomy" id="2840740"/>
    <lineage>
        <taxon>Bacteria</taxon>
        <taxon>Bacillati</taxon>
        <taxon>Bacillota</taxon>
        <taxon>Clostridia</taxon>
        <taxon>Lachnospirales</taxon>
        <taxon>Lachnospiraceae</taxon>
        <taxon>Candidatus Copromonas (nom. illeg.)</taxon>
    </lineage>
</organism>
<comment type="caution">
    <text evidence="3">The sequence shown here is derived from an EMBL/GenBank/DDBJ whole genome shotgun (WGS) entry which is preliminary data.</text>
</comment>